<dbReference type="SMART" id="SM00151">
    <property type="entry name" value="SWIB"/>
    <property type="match status" value="1"/>
</dbReference>
<dbReference type="AlphaFoldDB" id="A0A6C0LWP6"/>
<dbReference type="InterPro" id="IPR019835">
    <property type="entry name" value="SWIB_domain"/>
</dbReference>
<dbReference type="PROSITE" id="PS51925">
    <property type="entry name" value="SWIB_MDM2"/>
    <property type="match status" value="1"/>
</dbReference>
<dbReference type="Gene3D" id="1.10.245.10">
    <property type="entry name" value="SWIB/MDM2 domain"/>
    <property type="match status" value="1"/>
</dbReference>
<protein>
    <recommendedName>
        <fullName evidence="2">DM2 domain-containing protein</fullName>
    </recommendedName>
</protein>
<organism evidence="3">
    <name type="scientific">viral metagenome</name>
    <dbReference type="NCBI Taxonomy" id="1070528"/>
    <lineage>
        <taxon>unclassified sequences</taxon>
        <taxon>metagenomes</taxon>
        <taxon>organismal metagenomes</taxon>
    </lineage>
</organism>
<dbReference type="Pfam" id="PF02201">
    <property type="entry name" value="SWIB"/>
    <property type="match status" value="1"/>
</dbReference>
<feature type="compositionally biased region" description="Basic residues" evidence="1">
    <location>
        <begin position="1"/>
        <end position="11"/>
    </location>
</feature>
<evidence type="ECO:0000259" key="2">
    <source>
        <dbReference type="PROSITE" id="PS51925"/>
    </source>
</evidence>
<reference evidence="3" key="1">
    <citation type="journal article" date="2020" name="Nature">
        <title>Giant virus diversity and host interactions through global metagenomics.</title>
        <authorList>
            <person name="Schulz F."/>
            <person name="Roux S."/>
            <person name="Paez-Espino D."/>
            <person name="Jungbluth S."/>
            <person name="Walsh D.A."/>
            <person name="Denef V.J."/>
            <person name="McMahon K.D."/>
            <person name="Konstantinidis K.T."/>
            <person name="Eloe-Fadrosh E.A."/>
            <person name="Kyrpides N.C."/>
            <person name="Woyke T."/>
        </authorList>
    </citation>
    <scope>NUCLEOTIDE SEQUENCE</scope>
    <source>
        <strain evidence="3">GVMAG-S-1017745-26</strain>
    </source>
</reference>
<sequence length="180" mass="20808">MSDNKKKKQKLSNKISSNEEKSKKSEKNTQQNENFSEEINEIFSSVLTNISSLKIQLTALTSQIKLAEKRVHKKMKQLDKELKRNKNKGNRQPSGFAKPTKISPALCKFMELPEGSEMARTEVTKYIIQYIQNNKLQNPTDAKLIKPNNELKSLLDLNDNDGDLTYFNIQRFMNKHFVKS</sequence>
<dbReference type="CDD" id="cd10567">
    <property type="entry name" value="SWIB-MDM2_like"/>
    <property type="match status" value="1"/>
</dbReference>
<dbReference type="SUPFAM" id="SSF47592">
    <property type="entry name" value="SWIB/MDM2 domain"/>
    <property type="match status" value="1"/>
</dbReference>
<feature type="domain" description="DM2" evidence="2">
    <location>
        <begin position="95"/>
        <end position="179"/>
    </location>
</feature>
<name>A0A6C0LWP6_9ZZZZ</name>
<dbReference type="InterPro" id="IPR036885">
    <property type="entry name" value="SWIB_MDM2_dom_sf"/>
</dbReference>
<feature type="region of interest" description="Disordered" evidence="1">
    <location>
        <begin position="1"/>
        <end position="33"/>
    </location>
</feature>
<proteinExistence type="predicted"/>
<accession>A0A6C0LWP6</accession>
<dbReference type="InterPro" id="IPR003121">
    <property type="entry name" value="SWIB_MDM2_domain"/>
</dbReference>
<feature type="compositionally biased region" description="Basic and acidic residues" evidence="1">
    <location>
        <begin position="17"/>
        <end position="27"/>
    </location>
</feature>
<evidence type="ECO:0000256" key="1">
    <source>
        <dbReference type="SAM" id="MobiDB-lite"/>
    </source>
</evidence>
<dbReference type="EMBL" id="MN740585">
    <property type="protein sequence ID" value="QHU35276.1"/>
    <property type="molecule type" value="Genomic_DNA"/>
</dbReference>
<dbReference type="PANTHER" id="PTHR13844">
    <property type="entry name" value="SWI/SNF-RELATED MATRIX-ASSOCIATED ACTIN-DEPENDENT REGULATOR OF CHROMATIN SUBFAMILY D"/>
    <property type="match status" value="1"/>
</dbReference>
<evidence type="ECO:0000313" key="3">
    <source>
        <dbReference type="EMBL" id="QHU35276.1"/>
    </source>
</evidence>